<accession>J9BSB7</accession>
<organism evidence="1">
    <name type="scientific">gut metagenome</name>
    <dbReference type="NCBI Taxonomy" id="749906"/>
    <lineage>
        <taxon>unclassified sequences</taxon>
        <taxon>metagenomes</taxon>
        <taxon>organismal metagenomes</taxon>
    </lineage>
</organism>
<proteinExistence type="predicted"/>
<protein>
    <submittedName>
        <fullName evidence="1">Uncharacterized protein</fullName>
    </submittedName>
</protein>
<sequence>EYTNFQKAILPVKALNLRALY</sequence>
<feature type="non-terminal residue" evidence="1">
    <location>
        <position position="1"/>
    </location>
</feature>
<reference evidence="1" key="1">
    <citation type="journal article" date="2012" name="PLoS ONE">
        <title>Gene sets for utilization of primary and secondary nutrition supplies in the distal gut of endangered iberian lynx.</title>
        <authorList>
            <person name="Alcaide M."/>
            <person name="Messina E."/>
            <person name="Richter M."/>
            <person name="Bargiela R."/>
            <person name="Peplies J."/>
            <person name="Huws S.A."/>
            <person name="Newbold C.J."/>
            <person name="Golyshin P.N."/>
            <person name="Simon M.A."/>
            <person name="Lopez G."/>
            <person name="Yakimov M.M."/>
            <person name="Ferrer M."/>
        </authorList>
    </citation>
    <scope>NUCLEOTIDE SEQUENCE</scope>
</reference>
<dbReference type="AlphaFoldDB" id="J9BSB7"/>
<dbReference type="EMBL" id="AMCI01008821">
    <property type="protein sequence ID" value="EJW90475.1"/>
    <property type="molecule type" value="Genomic_DNA"/>
</dbReference>
<evidence type="ECO:0000313" key="1">
    <source>
        <dbReference type="EMBL" id="EJW90475.1"/>
    </source>
</evidence>
<gene>
    <name evidence="1" type="ORF">EVA_21423</name>
</gene>
<name>J9BSB7_9ZZZZ</name>
<comment type="caution">
    <text evidence="1">The sequence shown here is derived from an EMBL/GenBank/DDBJ whole genome shotgun (WGS) entry which is preliminary data.</text>
</comment>